<organism evidence="1 2">
    <name type="scientific">Dactylosporangium matsuzakiense</name>
    <dbReference type="NCBI Taxonomy" id="53360"/>
    <lineage>
        <taxon>Bacteria</taxon>
        <taxon>Bacillati</taxon>
        <taxon>Actinomycetota</taxon>
        <taxon>Actinomycetes</taxon>
        <taxon>Micromonosporales</taxon>
        <taxon>Micromonosporaceae</taxon>
        <taxon>Dactylosporangium</taxon>
    </lineage>
</organism>
<dbReference type="AlphaFoldDB" id="A0A9W6KT30"/>
<dbReference type="Proteomes" id="UP001143480">
    <property type="component" value="Unassembled WGS sequence"/>
</dbReference>
<gene>
    <name evidence="1" type="ORF">GCM10017581_084730</name>
</gene>
<reference evidence="1" key="2">
    <citation type="submission" date="2023-01" db="EMBL/GenBank/DDBJ databases">
        <authorList>
            <person name="Sun Q."/>
            <person name="Evtushenko L."/>
        </authorList>
    </citation>
    <scope>NUCLEOTIDE SEQUENCE</scope>
    <source>
        <strain evidence="1">VKM Ac-1321</strain>
    </source>
</reference>
<keyword evidence="2" id="KW-1185">Reference proteome</keyword>
<accession>A0A9W6KT30</accession>
<comment type="caution">
    <text evidence="1">The sequence shown here is derived from an EMBL/GenBank/DDBJ whole genome shotgun (WGS) entry which is preliminary data.</text>
</comment>
<protein>
    <submittedName>
        <fullName evidence="1">Uncharacterized protein</fullName>
    </submittedName>
</protein>
<evidence type="ECO:0000313" key="1">
    <source>
        <dbReference type="EMBL" id="GLL06723.1"/>
    </source>
</evidence>
<evidence type="ECO:0000313" key="2">
    <source>
        <dbReference type="Proteomes" id="UP001143480"/>
    </source>
</evidence>
<dbReference type="EMBL" id="BSFP01000076">
    <property type="protein sequence ID" value="GLL06723.1"/>
    <property type="molecule type" value="Genomic_DNA"/>
</dbReference>
<proteinExistence type="predicted"/>
<name>A0A9W6KT30_9ACTN</name>
<reference evidence="1" key="1">
    <citation type="journal article" date="2014" name="Int. J. Syst. Evol. Microbiol.">
        <title>Complete genome sequence of Corynebacterium casei LMG S-19264T (=DSM 44701T), isolated from a smear-ripened cheese.</title>
        <authorList>
            <consortium name="US DOE Joint Genome Institute (JGI-PGF)"/>
            <person name="Walter F."/>
            <person name="Albersmeier A."/>
            <person name="Kalinowski J."/>
            <person name="Ruckert C."/>
        </authorList>
    </citation>
    <scope>NUCLEOTIDE SEQUENCE</scope>
    <source>
        <strain evidence="1">VKM Ac-1321</strain>
    </source>
</reference>
<sequence length="101" mass="10423">MVANCTLYEPEIALIPLIDVICALRPWCLRVYRRSAPRGGELDFGRGAAVTSLCQAIGRFSGALPADRAPAGCRRGAAGCGAVAAARTAVALALLEACPPI</sequence>